<gene>
    <name evidence="1" type="ORF">G9W72_004586</name>
</gene>
<organism evidence="1">
    <name type="scientific">Salmonella infantis</name>
    <dbReference type="NCBI Taxonomy" id="595"/>
    <lineage>
        <taxon>Bacteria</taxon>
        <taxon>Pseudomonadati</taxon>
        <taxon>Pseudomonadota</taxon>
        <taxon>Gammaproteobacteria</taxon>
        <taxon>Enterobacterales</taxon>
        <taxon>Enterobacteriaceae</taxon>
        <taxon>Salmonella</taxon>
    </lineage>
</organism>
<comment type="caution">
    <text evidence="1">The sequence shown here is derived from an EMBL/GenBank/DDBJ whole genome shotgun (WGS) entry which is preliminary data.</text>
</comment>
<accession>A0A603JV41</accession>
<evidence type="ECO:0000313" key="1">
    <source>
        <dbReference type="EMBL" id="HAF0301440.1"/>
    </source>
</evidence>
<proteinExistence type="predicted"/>
<sequence>MILYKTEFCGKLYFIAEVMGRLKESDAGSKNLIISFKDLTVIKCFSIDKNIEYKRISSKSKNITMIDTKEITTIEDKKDKEQIIKAIKRKLFKHIEETKKQYTKDIQEWERVKNELIK</sequence>
<dbReference type="AlphaFoldDB" id="A0A603JV41"/>
<dbReference type="EMBL" id="DAATVP010000028">
    <property type="protein sequence ID" value="HAF0301440.1"/>
    <property type="molecule type" value="Genomic_DNA"/>
</dbReference>
<reference evidence="1" key="2">
    <citation type="submission" date="2018-07" db="EMBL/GenBank/DDBJ databases">
        <authorList>
            <consortium name="NCBI Pathogen Detection Project"/>
        </authorList>
    </citation>
    <scope>NUCLEOTIDE SEQUENCE</scope>
    <source>
        <strain evidence="1">09051564_33_guinea_fowl_Incl1_ESC-S_2009</strain>
    </source>
</reference>
<name>A0A603JV41_SALIN</name>
<reference evidence="1" key="1">
    <citation type="journal article" date="2018" name="Genome Biol.">
        <title>SKESA: strategic k-mer extension for scrupulous assemblies.</title>
        <authorList>
            <person name="Souvorov A."/>
            <person name="Agarwala R."/>
            <person name="Lipman D.J."/>
        </authorList>
    </citation>
    <scope>NUCLEOTIDE SEQUENCE</scope>
    <source>
        <strain evidence="1">09051564_33_guinea_fowl_Incl1_ESC-S_2009</strain>
    </source>
</reference>
<protein>
    <submittedName>
        <fullName evidence="1">Uncharacterized protein</fullName>
    </submittedName>
</protein>